<evidence type="ECO:0008006" key="4">
    <source>
        <dbReference type="Google" id="ProtNLM"/>
    </source>
</evidence>
<gene>
    <name evidence="2" type="ORF">DSM104635_00167</name>
</gene>
<evidence type="ECO:0000313" key="2">
    <source>
        <dbReference type="EMBL" id="QGZ93357.1"/>
    </source>
</evidence>
<proteinExistence type="predicted"/>
<evidence type="ECO:0000313" key="3">
    <source>
        <dbReference type="Proteomes" id="UP000431269"/>
    </source>
</evidence>
<protein>
    <recommendedName>
        <fullName evidence="4">TonB-dependent receptor</fullName>
    </recommendedName>
</protein>
<dbReference type="EMBL" id="CP047045">
    <property type="protein sequence ID" value="QGZ93357.1"/>
    <property type="molecule type" value="Genomic_DNA"/>
</dbReference>
<name>A0A6I6ML34_9CAUL</name>
<reference evidence="3" key="1">
    <citation type="submission" date="2019-12" db="EMBL/GenBank/DDBJ databases">
        <title>Complete genome of Terracaulis silvestris 0127_4.</title>
        <authorList>
            <person name="Vieira S."/>
            <person name="Riedel T."/>
            <person name="Sproer C."/>
            <person name="Pascual J."/>
            <person name="Boedeker C."/>
            <person name="Overmann J."/>
        </authorList>
    </citation>
    <scope>NUCLEOTIDE SEQUENCE [LARGE SCALE GENOMIC DNA]</scope>
    <source>
        <strain evidence="3">0127_4</strain>
    </source>
</reference>
<dbReference type="AlphaFoldDB" id="A0A6I6ML34"/>
<feature type="region of interest" description="Disordered" evidence="1">
    <location>
        <begin position="47"/>
        <end position="109"/>
    </location>
</feature>
<dbReference type="KEGG" id="tsv:DSM104635_00167"/>
<dbReference type="PANTHER" id="PTHR47234">
    <property type="match status" value="1"/>
</dbReference>
<dbReference type="Proteomes" id="UP000431269">
    <property type="component" value="Chromosome"/>
</dbReference>
<keyword evidence="3" id="KW-1185">Reference proteome</keyword>
<dbReference type="SUPFAM" id="SSF56935">
    <property type="entry name" value="Porins"/>
    <property type="match status" value="1"/>
</dbReference>
<sequence>MIGWDAAADIGPICLSGGSNGWGIVKVQSLLLAFAACTAAAANKGAEAQPPAPQSALGDDGEQAARASPISTLSNQHPQALTPPDSSSTEVRANSASADSPEGGKTDLENEPFEIVVIAARLADFTPEQIYDFDSVLSYGVNTTGDALDALAAENGDIDPTFFVNGEPITNRGDIDDYPVEAIERIEALPRGSAARAGGTGSERVYNIVLRPSAVVRSVSASRRSSTQSGWSSAQGEAQGTYIRGPDRVNLSLRISQSDPLLDSDRGLTQPTDSLTATLRGNVLPISSAFEIDPLLSVLAGETVSIAAVPLDIAFPTLSDFVAGANAPSTMEAGRYRTLRSESRGYEVALAGNKQLAPWLSASFQAQLNGQRDESLSGAPRAHFLLPEDVAASPFSNDVVITVSDPTRPLKGRSEYDTASFSTTLTATAGDWRFPFSLRYEDRRSAFEFQRVDAVGNLLVDPASNPFNGSLAAAIPIASEMTESHAIARSVTIGAEGPLVELPAGEIRVRSSVGFGDLTMTSKTSLSAFSSPFAREERSGQVGVTIPILSERRMTGWGDAEFSGELGRIDFGGFGAANHQQASLSWRWGNWLRLAASVVQNEIPPAPDTLSAPIQTNENARVFDPIRAETLDVVSITGGNPDLLPESQRQDRFSLGLAPLARINLQFTVDYSETERRNLTGGLFDANTALASAFSDRFQRDSSGRLIAVDYRPVNFESLRTRDLRTSVGFTLPLNDASQPTNVDEVNASGLRSRPNFQFNISHTRVLDSFLLPRAGAPEINLLNGGAFSMSGGVAPEHAAASVALTDRGSGGRLSLFWRGASALDVGTASAPDRLDFAAYAKVDLALFAETGALFPDVNWLERTRVALTIENLTDASQTVTDQGGETPLSYQRAYRDPIGRSIRLELRRSF</sequence>
<dbReference type="PANTHER" id="PTHR47234:SF1">
    <property type="entry name" value="TONB-DEPENDENT RECEPTOR"/>
    <property type="match status" value="1"/>
</dbReference>
<organism evidence="2 3">
    <name type="scientific">Terricaulis silvestris</name>
    <dbReference type="NCBI Taxonomy" id="2686094"/>
    <lineage>
        <taxon>Bacteria</taxon>
        <taxon>Pseudomonadati</taxon>
        <taxon>Pseudomonadota</taxon>
        <taxon>Alphaproteobacteria</taxon>
        <taxon>Caulobacterales</taxon>
        <taxon>Caulobacteraceae</taxon>
        <taxon>Terricaulis</taxon>
    </lineage>
</organism>
<accession>A0A6I6ML34</accession>
<feature type="compositionally biased region" description="Polar residues" evidence="1">
    <location>
        <begin position="69"/>
        <end position="98"/>
    </location>
</feature>
<evidence type="ECO:0000256" key="1">
    <source>
        <dbReference type="SAM" id="MobiDB-lite"/>
    </source>
</evidence>